<feature type="transmembrane region" description="Helical" evidence="7">
    <location>
        <begin position="155"/>
        <end position="178"/>
    </location>
</feature>
<dbReference type="STRING" id="1193502.SHALO_0142"/>
<keyword evidence="10" id="KW-1185">Reference proteome</keyword>
<reference evidence="10" key="1">
    <citation type="submission" date="2016-08" db="EMBL/GenBank/DDBJ databases">
        <title>Complete genome sequence of the organohalide-respiring Epsilonproteobacterium Sulfurospirillum halorespirans.</title>
        <authorList>
            <person name="Goris T."/>
            <person name="Zimmermann J."/>
            <person name="Schenz B."/>
            <person name="Lemos M."/>
            <person name="Hackermueller J."/>
            <person name="Diekert G."/>
        </authorList>
    </citation>
    <scope>NUCLEOTIDE SEQUENCE [LARGE SCALE GENOMIC DNA]</scope>
    <source>
        <strain>DSM 13726</strain>
        <strain evidence="10">PCE-M2</strain>
    </source>
</reference>
<dbReference type="Pfam" id="PF00512">
    <property type="entry name" value="HisKA"/>
    <property type="match status" value="1"/>
</dbReference>
<protein>
    <recommendedName>
        <fullName evidence="2">histidine kinase</fullName>
        <ecNumber evidence="2">2.7.13.3</ecNumber>
    </recommendedName>
</protein>
<evidence type="ECO:0000256" key="2">
    <source>
        <dbReference type="ARBA" id="ARBA00012438"/>
    </source>
</evidence>
<dbReference type="AlphaFoldDB" id="A0A1D7TG20"/>
<dbReference type="InterPro" id="IPR005467">
    <property type="entry name" value="His_kinase_dom"/>
</dbReference>
<evidence type="ECO:0000256" key="3">
    <source>
        <dbReference type="ARBA" id="ARBA00022553"/>
    </source>
</evidence>
<evidence type="ECO:0000256" key="6">
    <source>
        <dbReference type="ARBA" id="ARBA00023012"/>
    </source>
</evidence>
<dbReference type="KEGG" id="shal:SHALO_0142"/>
<dbReference type="Proteomes" id="UP000094609">
    <property type="component" value="Chromosome"/>
</dbReference>
<keyword evidence="7" id="KW-1133">Transmembrane helix</keyword>
<feature type="domain" description="Histidine kinase" evidence="8">
    <location>
        <begin position="194"/>
        <end position="395"/>
    </location>
</feature>
<dbReference type="SMART" id="SM00388">
    <property type="entry name" value="HisKA"/>
    <property type="match status" value="1"/>
</dbReference>
<dbReference type="CDD" id="cd00082">
    <property type="entry name" value="HisKA"/>
    <property type="match status" value="1"/>
</dbReference>
<keyword evidence="6" id="KW-0902">Two-component regulatory system</keyword>
<dbReference type="InterPro" id="IPR050351">
    <property type="entry name" value="BphY/WalK/GraS-like"/>
</dbReference>
<dbReference type="Gene3D" id="1.10.287.130">
    <property type="match status" value="1"/>
</dbReference>
<keyword evidence="5 9" id="KW-0418">Kinase</keyword>
<dbReference type="Gene3D" id="3.30.565.10">
    <property type="entry name" value="Histidine kinase-like ATPase, C-terminal domain"/>
    <property type="match status" value="1"/>
</dbReference>
<dbReference type="InterPro" id="IPR003661">
    <property type="entry name" value="HisK_dim/P_dom"/>
</dbReference>
<sequence>MLVLKNWDINLRSREKKTLRSFLFLYAFLTLLILAFVAFLYYGLERDLMLQNQREALSNLTNEQIVRLKSLHVNFEKEKIYPRDERFNSAIYDSSLKQIFSTLGTHKVNLYEDIYLKNDYIYFIKELESYYLGARYIVLEVPAPPAWSEKVFRKLLGYGALIFFILVVIGYFLLGLLLRPMKDTIALLDRFIKDTTHELNTPVNAILSNIEMMDLQGLDESMIKKIKRITIASKTISNLYDDLTYLVLSHKILSQDETIDLKVLLEERLEYFSLLFESKKIQLSHTLEEGIYLTIDRKKMTKLIDNILSNAIKYNKIGGVIDVILSKQGIAIKDSGRGIEKSQINQVFERYSRFDRSVGGFGIGLSIVASIAKEYALHVKLDSVLDEGTIVRISW</sequence>
<keyword evidence="7" id="KW-0472">Membrane</keyword>
<accession>A0A1D7TG20</accession>
<dbReference type="PROSITE" id="PS50109">
    <property type="entry name" value="HIS_KIN"/>
    <property type="match status" value="1"/>
</dbReference>
<keyword evidence="7" id="KW-0812">Transmembrane</keyword>
<gene>
    <name evidence="9" type="ORF">SHALO_0142</name>
</gene>
<dbReference type="PATRIC" id="fig|1193502.14.peg.145"/>
<organism evidence="9 10">
    <name type="scientific">Sulfurospirillum halorespirans DSM 13726</name>
    <dbReference type="NCBI Taxonomy" id="1193502"/>
    <lineage>
        <taxon>Bacteria</taxon>
        <taxon>Pseudomonadati</taxon>
        <taxon>Campylobacterota</taxon>
        <taxon>Epsilonproteobacteria</taxon>
        <taxon>Campylobacterales</taxon>
        <taxon>Sulfurospirillaceae</taxon>
        <taxon>Sulfurospirillum</taxon>
    </lineage>
</organism>
<dbReference type="GO" id="GO:0004721">
    <property type="term" value="F:phosphoprotein phosphatase activity"/>
    <property type="evidence" value="ECO:0007669"/>
    <property type="project" value="TreeGrafter"/>
</dbReference>
<keyword evidence="4" id="KW-0808">Transferase</keyword>
<dbReference type="GO" id="GO:0005886">
    <property type="term" value="C:plasma membrane"/>
    <property type="evidence" value="ECO:0007669"/>
    <property type="project" value="TreeGrafter"/>
</dbReference>
<keyword evidence="3" id="KW-0597">Phosphoprotein</keyword>
<evidence type="ECO:0000256" key="7">
    <source>
        <dbReference type="SAM" id="Phobius"/>
    </source>
</evidence>
<evidence type="ECO:0000256" key="1">
    <source>
        <dbReference type="ARBA" id="ARBA00000085"/>
    </source>
</evidence>
<dbReference type="Pfam" id="PF02518">
    <property type="entry name" value="HATPase_c"/>
    <property type="match status" value="1"/>
</dbReference>
<dbReference type="GO" id="GO:0016036">
    <property type="term" value="P:cellular response to phosphate starvation"/>
    <property type="evidence" value="ECO:0007669"/>
    <property type="project" value="TreeGrafter"/>
</dbReference>
<dbReference type="SMART" id="SM00387">
    <property type="entry name" value="HATPase_c"/>
    <property type="match status" value="1"/>
</dbReference>
<dbReference type="SUPFAM" id="SSF47384">
    <property type="entry name" value="Homodimeric domain of signal transducing histidine kinase"/>
    <property type="match status" value="1"/>
</dbReference>
<dbReference type="SUPFAM" id="SSF55874">
    <property type="entry name" value="ATPase domain of HSP90 chaperone/DNA topoisomerase II/histidine kinase"/>
    <property type="match status" value="1"/>
</dbReference>
<dbReference type="PANTHER" id="PTHR45453">
    <property type="entry name" value="PHOSPHATE REGULON SENSOR PROTEIN PHOR"/>
    <property type="match status" value="1"/>
</dbReference>
<dbReference type="InterPro" id="IPR036890">
    <property type="entry name" value="HATPase_C_sf"/>
</dbReference>
<dbReference type="RefSeq" id="WP_069476936.1">
    <property type="nucleotide sequence ID" value="NZ_CP017111.1"/>
</dbReference>
<evidence type="ECO:0000313" key="10">
    <source>
        <dbReference type="Proteomes" id="UP000094609"/>
    </source>
</evidence>
<evidence type="ECO:0000313" key="9">
    <source>
        <dbReference type="EMBL" id="AOO63939.1"/>
    </source>
</evidence>
<proteinExistence type="predicted"/>
<comment type="catalytic activity">
    <reaction evidence="1">
        <text>ATP + protein L-histidine = ADP + protein N-phospho-L-histidine.</text>
        <dbReference type="EC" id="2.7.13.3"/>
    </reaction>
</comment>
<dbReference type="GO" id="GO:0000155">
    <property type="term" value="F:phosphorelay sensor kinase activity"/>
    <property type="evidence" value="ECO:0007669"/>
    <property type="project" value="InterPro"/>
</dbReference>
<evidence type="ECO:0000256" key="5">
    <source>
        <dbReference type="ARBA" id="ARBA00022777"/>
    </source>
</evidence>
<evidence type="ECO:0000256" key="4">
    <source>
        <dbReference type="ARBA" id="ARBA00022679"/>
    </source>
</evidence>
<name>A0A1D7TG20_9BACT</name>
<dbReference type="InterPro" id="IPR003594">
    <property type="entry name" value="HATPase_dom"/>
</dbReference>
<evidence type="ECO:0000259" key="8">
    <source>
        <dbReference type="PROSITE" id="PS50109"/>
    </source>
</evidence>
<dbReference type="PANTHER" id="PTHR45453:SF1">
    <property type="entry name" value="PHOSPHATE REGULON SENSOR PROTEIN PHOR"/>
    <property type="match status" value="1"/>
</dbReference>
<dbReference type="InterPro" id="IPR036097">
    <property type="entry name" value="HisK_dim/P_sf"/>
</dbReference>
<dbReference type="EC" id="2.7.13.3" evidence="2"/>
<dbReference type="EMBL" id="CP017111">
    <property type="protein sequence ID" value="AOO63939.1"/>
    <property type="molecule type" value="Genomic_DNA"/>
</dbReference>
<feature type="transmembrane region" description="Helical" evidence="7">
    <location>
        <begin position="21"/>
        <end position="44"/>
    </location>
</feature>